<evidence type="ECO:0000313" key="2">
    <source>
        <dbReference type="EMBL" id="AIG74069.1"/>
    </source>
</evidence>
<proteinExistence type="predicted"/>
<dbReference type="STRING" id="208439.AJAP_05750"/>
<dbReference type="EMBL" id="CP008953">
    <property type="protein sequence ID" value="AIG74069.1"/>
    <property type="molecule type" value="Genomic_DNA"/>
</dbReference>
<protein>
    <recommendedName>
        <fullName evidence="1">NAD(P)-binding domain-containing protein</fullName>
    </recommendedName>
</protein>
<dbReference type="PANTHER" id="PTHR43355:SF2">
    <property type="entry name" value="FLAVIN REDUCTASE (NADPH)"/>
    <property type="match status" value="1"/>
</dbReference>
<feature type="domain" description="NAD(P)-binding" evidence="1">
    <location>
        <begin position="8"/>
        <end position="203"/>
    </location>
</feature>
<evidence type="ECO:0000259" key="1">
    <source>
        <dbReference type="Pfam" id="PF13460"/>
    </source>
</evidence>
<dbReference type="Proteomes" id="UP000028492">
    <property type="component" value="Chromosome"/>
</dbReference>
<dbReference type="AlphaFoldDB" id="A0A075UNC9"/>
<dbReference type="SUPFAM" id="SSF51735">
    <property type="entry name" value="NAD(P)-binding Rossmann-fold domains"/>
    <property type="match status" value="1"/>
</dbReference>
<dbReference type="GO" id="GO:0016646">
    <property type="term" value="F:oxidoreductase activity, acting on the CH-NH group of donors, NAD or NADP as acceptor"/>
    <property type="evidence" value="ECO:0007669"/>
    <property type="project" value="TreeGrafter"/>
</dbReference>
<dbReference type="Pfam" id="PF13460">
    <property type="entry name" value="NAD_binding_10"/>
    <property type="match status" value="1"/>
</dbReference>
<dbReference type="RefSeq" id="WP_083650097.1">
    <property type="nucleotide sequence ID" value="NZ_CP008953.1"/>
</dbReference>
<organism evidence="2 3">
    <name type="scientific">Amycolatopsis japonica</name>
    <dbReference type="NCBI Taxonomy" id="208439"/>
    <lineage>
        <taxon>Bacteria</taxon>
        <taxon>Bacillati</taxon>
        <taxon>Actinomycetota</taxon>
        <taxon>Actinomycetes</taxon>
        <taxon>Pseudonocardiales</taxon>
        <taxon>Pseudonocardiaceae</taxon>
        <taxon>Amycolatopsis</taxon>
        <taxon>Amycolatopsis japonica group</taxon>
    </lineage>
</organism>
<dbReference type="HOGENOM" id="CLU_025711_3_0_11"/>
<name>A0A075UNC9_9PSEU</name>
<gene>
    <name evidence="2" type="ORF">AJAP_05750</name>
</gene>
<dbReference type="eggNOG" id="COG2910">
    <property type="taxonomic scope" value="Bacteria"/>
</dbReference>
<evidence type="ECO:0000313" key="3">
    <source>
        <dbReference type="Proteomes" id="UP000028492"/>
    </source>
</evidence>
<keyword evidence="3" id="KW-1185">Reference proteome</keyword>
<dbReference type="InterPro" id="IPR016040">
    <property type="entry name" value="NAD(P)-bd_dom"/>
</dbReference>
<dbReference type="Gene3D" id="3.40.50.720">
    <property type="entry name" value="NAD(P)-binding Rossmann-like Domain"/>
    <property type="match status" value="1"/>
</dbReference>
<dbReference type="KEGG" id="aja:AJAP_05750"/>
<reference evidence="2 3" key="1">
    <citation type="journal article" date="2014" name="J. Biotechnol.">
        <title>Complete genome sequence of the actinobacterium Amycolatopsis japonica MG417-CF17(T) (=DSM 44213T) producing (S,S)-N,N'-ethylenediaminedisuccinic acid.</title>
        <authorList>
            <person name="Stegmann E."/>
            <person name="Albersmeier A."/>
            <person name="Spohn M."/>
            <person name="Gert H."/>
            <person name="Weber T."/>
            <person name="Wohlleben W."/>
            <person name="Kalinowski J."/>
            <person name="Ruckert C."/>
        </authorList>
    </citation>
    <scope>NUCLEOTIDE SEQUENCE [LARGE SCALE GENOMIC DNA]</scope>
    <source>
        <strain evidence="3">MG417-CF17 (DSM 44213)</strain>
    </source>
</reference>
<dbReference type="InterPro" id="IPR036291">
    <property type="entry name" value="NAD(P)-bd_dom_sf"/>
</dbReference>
<dbReference type="InterPro" id="IPR051606">
    <property type="entry name" value="Polyketide_Oxido-like"/>
</dbReference>
<accession>A0A075UNC9</accession>
<sequence>MSSIVIFGAGGRGGRRAVAEAVSRGHLVTAAVRDPRRHADLAGDNVTLIAADVTVADDVAKAAAGHDAAISSVYRADLPSREYYPAAAHALIDGLGRAGVARLVVVGIGTALEIEPGVALHDQPGVPPEHREFSLGHTAGLEVFRTSGGGLDWVIVAPPPVFLDEHAERTGVYRSGDHRVLPRAEDAKPFSYADLAVALVDEVERPAHSRAMVAVDY</sequence>
<dbReference type="PANTHER" id="PTHR43355">
    <property type="entry name" value="FLAVIN REDUCTASE (NADPH)"/>
    <property type="match status" value="1"/>
</dbReference>